<dbReference type="SUPFAM" id="SSF56954">
    <property type="entry name" value="Outer membrane efflux proteins (OEP)"/>
    <property type="match status" value="1"/>
</dbReference>
<evidence type="ECO:0000313" key="2">
    <source>
        <dbReference type="EMBL" id="QOW44263.1"/>
    </source>
</evidence>
<geneLocation type="plasmid" evidence="2 3">
    <name>pC15-1</name>
</geneLocation>
<dbReference type="PANTHER" id="PTHR30203:SF24">
    <property type="entry name" value="BLR4935 PROTEIN"/>
    <property type="match status" value="1"/>
</dbReference>
<name>A0A7S6VT26_9GAMM</name>
<keyword evidence="1" id="KW-0175">Coiled coil</keyword>
<reference evidence="2 3" key="1">
    <citation type="submission" date="2020-02" db="EMBL/GenBank/DDBJ databases">
        <title>Tigecycline-resistant Acinetobacter species from pigs and migratory birds.</title>
        <authorList>
            <person name="Chen C."/>
            <person name="Sun J."/>
            <person name="Liao X.-P."/>
            <person name="Liu Y.-H."/>
        </authorList>
    </citation>
    <scope>NUCLEOTIDE SEQUENCE [LARGE SCALE GENOMIC DNA]</scope>
    <source>
        <strain evidence="2 3">C15_T</strain>
        <plasmid evidence="2 3">pC15-1</plasmid>
    </source>
</reference>
<sequence length="435" mass="49902">MTLNIKFKSTLLGQIWYLFGLGYCFTVASTAIAKPQLEAALPPLEAVQQSLVEHPNVRAAISEQDYADFARQGLKVGQNPWTVTAGMQVRKTDTQLERKQANSYEPSLGIEKQIRLPNKYRLDQDLAQRISSIAELKYENAQHQASKMLLNSWFAYMRSTLHLKRLQEQLDQIQQFIQVTEQRIRAGDAPRLELMLLKNEYQQLEEQYMQAKAAYIQAQQLLARDYRGKIPEQWSSDVIQPSPIQYSQAEWVQKILSVNHELALVRMQATQQYAVLKREQLNRLPDPTIGFGYSREQSGEENLLGVSVSIPLTARQVGIASGMAAAEAKKADLEVLRVEKRLRQEIQGWVIQMESATVRNTKAQENLQLLQQQHHLMQKAYKLGELNLNELLLHSQQLIEARSRVDQAKVDYAESMSSLLLDSHQLWPLHEMDRI</sequence>
<evidence type="ECO:0000256" key="1">
    <source>
        <dbReference type="SAM" id="Coils"/>
    </source>
</evidence>
<organism evidence="2 3">
    <name type="scientific">Acinetobacter indicus</name>
    <dbReference type="NCBI Taxonomy" id="756892"/>
    <lineage>
        <taxon>Bacteria</taxon>
        <taxon>Pseudomonadati</taxon>
        <taxon>Pseudomonadota</taxon>
        <taxon>Gammaproteobacteria</taxon>
        <taxon>Moraxellales</taxon>
        <taxon>Moraxellaceae</taxon>
        <taxon>Acinetobacter</taxon>
    </lineage>
</organism>
<gene>
    <name evidence="2" type="ORF">G0027_15645</name>
</gene>
<evidence type="ECO:0000313" key="3">
    <source>
        <dbReference type="Proteomes" id="UP000593812"/>
    </source>
</evidence>
<feature type="coiled-coil region" evidence="1">
    <location>
        <begin position="353"/>
        <end position="380"/>
    </location>
</feature>
<keyword evidence="2" id="KW-0614">Plasmid</keyword>
<dbReference type="Proteomes" id="UP000593812">
    <property type="component" value="Plasmid pC15-1"/>
</dbReference>
<accession>A0A7S6VT26</accession>
<proteinExistence type="predicted"/>
<protein>
    <submittedName>
        <fullName evidence="2">TolC family protein</fullName>
    </submittedName>
</protein>
<feature type="coiled-coil region" evidence="1">
    <location>
        <begin position="163"/>
        <end position="221"/>
    </location>
</feature>
<dbReference type="InterPro" id="IPR010131">
    <property type="entry name" value="MdtP/NodT-like"/>
</dbReference>
<dbReference type="RefSeq" id="WP_004974304.1">
    <property type="nucleotide sequence ID" value="NZ_CP048655.1"/>
</dbReference>
<dbReference type="PANTHER" id="PTHR30203">
    <property type="entry name" value="OUTER MEMBRANE CATION EFFLUX PROTEIN"/>
    <property type="match status" value="1"/>
</dbReference>
<dbReference type="GO" id="GO:0015562">
    <property type="term" value="F:efflux transmembrane transporter activity"/>
    <property type="evidence" value="ECO:0007669"/>
    <property type="project" value="InterPro"/>
</dbReference>
<dbReference type="EMBL" id="CP048655">
    <property type="protein sequence ID" value="QOW44263.1"/>
    <property type="molecule type" value="Genomic_DNA"/>
</dbReference>
<dbReference type="Gene3D" id="1.20.1600.10">
    <property type="entry name" value="Outer membrane efflux proteins (OEP)"/>
    <property type="match status" value="1"/>
</dbReference>
<dbReference type="AlphaFoldDB" id="A0A7S6VT26"/>